<dbReference type="EMBL" id="CP001946">
    <property type="protein sequence ID" value="ADM11458.1"/>
    <property type="molecule type" value="Genomic_DNA"/>
</dbReference>
<dbReference type="VEuPathDB" id="MicrosporidiaDB:Eint_050090"/>
<sequence length="153" mass="17820">MEGILHKINSLLKNPRLEDVLTVFEIDGYIRLNRVYISPFSLRQLLIKLAGLDLVSWHMTPNGLFFQFRGFYLKFYGSVNIVVRQKVFCIEIDFDPSIDGGAGVPVLKELERYLKGCDALFFMTYFMDIDKEILHNPLSESLDFLYKKNSVRK</sequence>
<dbReference type="GeneID" id="9699145"/>
<name>E0S730_ENCIT</name>
<protein>
    <submittedName>
        <fullName evidence="1">Uncharacterized protein</fullName>
    </submittedName>
</protein>
<dbReference type="Pfam" id="PF17012">
    <property type="entry name" value="DUF5091"/>
    <property type="match status" value="1"/>
</dbReference>
<dbReference type="RefSeq" id="XP_003072818.1">
    <property type="nucleotide sequence ID" value="XM_003072772.1"/>
</dbReference>
<accession>E0S730</accession>
<dbReference type="AlphaFoldDB" id="E0S730"/>
<dbReference type="HOGENOM" id="CLU_1713232_0_0_1"/>
<gene>
    <name evidence="1" type="ORF">Eint_050090</name>
</gene>
<evidence type="ECO:0000313" key="2">
    <source>
        <dbReference type="Proteomes" id="UP000002313"/>
    </source>
</evidence>
<dbReference type="InterPro" id="IPR031527">
    <property type="entry name" value="DUF5091"/>
</dbReference>
<reference evidence="1 2" key="2">
    <citation type="journal article" date="2012" name="Proc. Natl. Acad. Sci. U.S.A.">
        <title>Gain and loss of multiple functionally related, horizontally transferred genes in the reduced genomes of two microsporidian parasites.</title>
        <authorList>
            <person name="Pombert J.-F."/>
            <person name="Selman M."/>
            <person name="Burki F."/>
            <person name="Bardell F.T."/>
            <person name="Farinelli L."/>
            <person name="Solter L.F."/>
            <person name="Whitman D.W."/>
            <person name="Weiss L.M."/>
            <person name="Corradi N."/>
            <person name="Keeling P.J."/>
        </authorList>
    </citation>
    <scope>NUCLEOTIDE SEQUENCE [LARGE SCALE GENOMIC DNA]</scope>
    <source>
        <strain evidence="1 2">ATCC 50506</strain>
    </source>
</reference>
<dbReference type="Proteomes" id="UP000002313">
    <property type="component" value="Chromosome V"/>
</dbReference>
<keyword evidence="2" id="KW-1185">Reference proteome</keyword>
<proteinExistence type="predicted"/>
<organism evidence="1 2">
    <name type="scientific">Encephalitozoon intestinalis (strain ATCC 50506)</name>
    <name type="common">Microsporidian parasite</name>
    <name type="synonym">Septata intestinalis</name>
    <dbReference type="NCBI Taxonomy" id="876142"/>
    <lineage>
        <taxon>Eukaryota</taxon>
        <taxon>Fungi</taxon>
        <taxon>Fungi incertae sedis</taxon>
        <taxon>Microsporidia</taxon>
        <taxon>Unikaryonidae</taxon>
        <taxon>Encephalitozoon</taxon>
    </lineage>
</organism>
<dbReference type="OrthoDB" id="2193909at2759"/>
<dbReference type="KEGG" id="ein:Eint_050090"/>
<reference evidence="1 2" key="1">
    <citation type="journal article" date="2010" name="Nat. Commun.">
        <title>The complete sequence of the smallest known nuclear genome from the microsporidian Encephalitozoon intestinalis.</title>
        <authorList>
            <person name="Corradi N."/>
            <person name="Pombert J.-F."/>
            <person name="Farinelli L."/>
            <person name="Didier E.S."/>
            <person name="Keeling P.J."/>
        </authorList>
    </citation>
    <scope>NUCLEOTIDE SEQUENCE [LARGE SCALE GENOMIC DNA]</scope>
    <source>
        <strain evidence="1 2">ATCC 50506</strain>
    </source>
</reference>
<evidence type="ECO:0000313" key="1">
    <source>
        <dbReference type="EMBL" id="ADM11458.1"/>
    </source>
</evidence>